<comment type="caution">
    <text evidence="1">The sequence shown here is derived from an EMBL/GenBank/DDBJ whole genome shotgun (WGS) entry which is preliminary data.</text>
</comment>
<dbReference type="EMBL" id="PVTO01000003">
    <property type="protein sequence ID" value="PRY83635.1"/>
    <property type="molecule type" value="Genomic_DNA"/>
</dbReference>
<dbReference type="OrthoDB" id="2167746at2"/>
<protein>
    <submittedName>
        <fullName evidence="1">Uncharacterized protein</fullName>
    </submittedName>
</protein>
<dbReference type="AlphaFoldDB" id="A0A2T0WA96"/>
<proteinExistence type="predicted"/>
<gene>
    <name evidence="1" type="ORF">CLV38_10358</name>
</gene>
<accession>A0A2T0WA96</accession>
<dbReference type="RefSeq" id="WP_106190968.1">
    <property type="nucleotide sequence ID" value="NZ_PVTO01000003.1"/>
</dbReference>
<evidence type="ECO:0000313" key="1">
    <source>
        <dbReference type="EMBL" id="PRY83635.1"/>
    </source>
</evidence>
<organism evidence="1 2">
    <name type="scientific">Alkalibacterium olivapovliticus</name>
    <dbReference type="NCBI Taxonomy" id="99907"/>
    <lineage>
        <taxon>Bacteria</taxon>
        <taxon>Bacillati</taxon>
        <taxon>Bacillota</taxon>
        <taxon>Bacilli</taxon>
        <taxon>Lactobacillales</taxon>
        <taxon>Carnobacteriaceae</taxon>
        <taxon>Alkalibacterium</taxon>
    </lineage>
</organism>
<reference evidence="1 2" key="1">
    <citation type="submission" date="2018-03" db="EMBL/GenBank/DDBJ databases">
        <title>Genomic Encyclopedia of Archaeal and Bacterial Type Strains, Phase II (KMG-II): from individual species to whole genera.</title>
        <authorList>
            <person name="Goeker M."/>
        </authorList>
    </citation>
    <scope>NUCLEOTIDE SEQUENCE [LARGE SCALE GENOMIC DNA]</scope>
    <source>
        <strain evidence="1 2">DSM 13175</strain>
    </source>
</reference>
<sequence length="167" mass="19321">MGLFDFFKGQKNEETHNDPVTNEKSDQITIQYETKLTARELKADKTQITEIVDKMVEEDPFKHYYKGKTLEDMTPLAQRLYKYEAITTVNVDFHTKEKDRILVVVEGKPVGFIPEDKARTIQENQSRFLLTAFVYVTGGPYIEYDKEQDKPVAGESPLGLDIFIQFT</sequence>
<dbReference type="Proteomes" id="UP000238205">
    <property type="component" value="Unassembled WGS sequence"/>
</dbReference>
<keyword evidence="2" id="KW-1185">Reference proteome</keyword>
<name>A0A2T0WA96_9LACT</name>
<evidence type="ECO:0000313" key="2">
    <source>
        <dbReference type="Proteomes" id="UP000238205"/>
    </source>
</evidence>